<accession>A0A2P4XEF2</accession>
<dbReference type="EMBL" id="NCKW01011250">
    <property type="protein sequence ID" value="POM63925.1"/>
    <property type="molecule type" value="Genomic_DNA"/>
</dbReference>
<proteinExistence type="predicted"/>
<dbReference type="AlphaFoldDB" id="A0A2P4XEF2"/>
<sequence>MGLNKARDKLFNSPQFVCHMDPVKRQFECEERGQGNVTVHDIETLLQQRSLGKNDHSGEEEFRDVKHFFKAFQMQSWFAGGKSSDNVLALFKLDKAGDSILSQPGFNIWSTQLKVFNTKFPGKNTSMLTKLMLTNCCRGTEGEKNIGYCYTLRSELLQQWAVTGKSTDDVFKLLKLDKIGENLLGSLELKIWHKYVNLFNRDNIRMRTTLFTALTAHYSDETPSTETIGLKLENSLFRRWVKASSSKDIFTLLTQENAGDNLLARPQFATFIKYTNAIRVAYRNHQ</sequence>
<evidence type="ECO:0000313" key="1">
    <source>
        <dbReference type="EMBL" id="POM63925.1"/>
    </source>
</evidence>
<protein>
    <submittedName>
        <fullName evidence="1">Avirulence protein (Avh)</fullName>
    </submittedName>
</protein>
<evidence type="ECO:0000313" key="2">
    <source>
        <dbReference type="Proteomes" id="UP000237271"/>
    </source>
</evidence>
<dbReference type="Proteomes" id="UP000237271">
    <property type="component" value="Unassembled WGS sequence"/>
</dbReference>
<keyword evidence="2" id="KW-1185">Reference proteome</keyword>
<organism evidence="1 2">
    <name type="scientific">Phytophthora palmivora</name>
    <dbReference type="NCBI Taxonomy" id="4796"/>
    <lineage>
        <taxon>Eukaryota</taxon>
        <taxon>Sar</taxon>
        <taxon>Stramenopiles</taxon>
        <taxon>Oomycota</taxon>
        <taxon>Peronosporomycetes</taxon>
        <taxon>Peronosporales</taxon>
        <taxon>Peronosporaceae</taxon>
        <taxon>Phytophthora</taxon>
    </lineage>
</organism>
<name>A0A2P4XEF2_9STRA</name>
<comment type="caution">
    <text evidence="1">The sequence shown here is derived from an EMBL/GenBank/DDBJ whole genome shotgun (WGS) entry which is preliminary data.</text>
</comment>
<reference evidence="1 2" key="1">
    <citation type="journal article" date="2017" name="Genome Biol. Evol.">
        <title>Phytophthora megakarya and P. palmivora, closely related causal agents of cacao black pod rot, underwent increases in genome sizes and gene numbers by different mechanisms.</title>
        <authorList>
            <person name="Ali S.S."/>
            <person name="Shao J."/>
            <person name="Lary D.J."/>
            <person name="Kronmiller B."/>
            <person name="Shen D."/>
            <person name="Strem M.D."/>
            <person name="Amoako-Attah I."/>
            <person name="Akrofi A.Y."/>
            <person name="Begoude B.A."/>
            <person name="Ten Hoopen G.M."/>
            <person name="Coulibaly K."/>
            <person name="Kebe B.I."/>
            <person name="Melnick R.L."/>
            <person name="Guiltinan M.J."/>
            <person name="Tyler B.M."/>
            <person name="Meinhardt L.W."/>
            <person name="Bailey B.A."/>
        </authorList>
    </citation>
    <scope>NUCLEOTIDE SEQUENCE [LARGE SCALE GENOMIC DNA]</scope>
    <source>
        <strain evidence="2">sbr112.9</strain>
    </source>
</reference>
<gene>
    <name evidence="1" type="ORF">PHPALM_20616</name>
</gene>